<dbReference type="OrthoDB" id="9810963at2"/>
<evidence type="ECO:0000313" key="6">
    <source>
        <dbReference type="Proteomes" id="UP000289792"/>
    </source>
</evidence>
<dbReference type="SMART" id="SM00116">
    <property type="entry name" value="CBS"/>
    <property type="match status" value="2"/>
</dbReference>
<feature type="domain" description="CBS" evidence="4">
    <location>
        <begin position="173"/>
        <end position="228"/>
    </location>
</feature>
<feature type="domain" description="Cyclic nucleotide-binding" evidence="3">
    <location>
        <begin position="54"/>
        <end position="138"/>
    </location>
</feature>
<keyword evidence="1 2" id="KW-0129">CBS domain</keyword>
<dbReference type="InterPro" id="IPR018821">
    <property type="entry name" value="DUF294_put_nucleoTrafse_sb-bd"/>
</dbReference>
<dbReference type="SUPFAM" id="SSF54631">
    <property type="entry name" value="CBS-domain pair"/>
    <property type="match status" value="1"/>
</dbReference>
<dbReference type="InterPro" id="IPR000644">
    <property type="entry name" value="CBS_dom"/>
</dbReference>
<name>A0A4Q0XIH2_9FLAO</name>
<dbReference type="InterPro" id="IPR018490">
    <property type="entry name" value="cNMP-bd_dom_sf"/>
</dbReference>
<comment type="caution">
    <text evidence="5">The sequence shown here is derived from an EMBL/GenBank/DDBJ whole genome shotgun (WGS) entry which is preliminary data.</text>
</comment>
<organism evidence="5 6">
    <name type="scientific">Gelidibacter gilvus</name>
    <dbReference type="NCBI Taxonomy" id="59602"/>
    <lineage>
        <taxon>Bacteria</taxon>
        <taxon>Pseudomonadati</taxon>
        <taxon>Bacteroidota</taxon>
        <taxon>Flavobacteriia</taxon>
        <taxon>Flavobacteriales</taxon>
        <taxon>Flavobacteriaceae</taxon>
        <taxon>Gelidibacter</taxon>
    </lineage>
</organism>
<evidence type="ECO:0000259" key="3">
    <source>
        <dbReference type="PROSITE" id="PS50042"/>
    </source>
</evidence>
<dbReference type="CDD" id="cd00038">
    <property type="entry name" value="CAP_ED"/>
    <property type="match status" value="1"/>
</dbReference>
<sequence length="639" mass="72963">MKNTIAERIADFIKNFPPFDQFSKKDLYCIAKEVTITYLEKDENVYVVGEPLHDRFYMIHKGAIALKKEINSKMETVDRFDEGDIFGLRPLFAKENYAINAVTEEESILYGIPLDTFKPLITQNREVVNFLIESFASNTENPFSKELHGSLYDNRLDVLTNDKELFELQPVRYTKKVITATAKTKIKDIAKLMNHHRIGSIVIADDNIPIGIVTDEDLRKKVITGIQSIEDSVSLIMSSPVLCYPKGVSISQAQLAMMKHNVSHLCVTADGTPNSKIIGIISQNDLIVMGGSNPTVLMKAIKRSNSTKELKHIRKKIMVLLAGFVEQDIPLTQTSKIIFELNDATVKRIIERCILQIDKKPPVSFAWMSLGSQGRKEQLLHTDQDNAIVFENVKADDLEEVRDYFLLLAKKVNKRLNAVGFDFCPADIMAKNPKWCLTLDEWKDQFNQWTSNTGGDEILMSSIFFDFDITYGDASLTNQLSEHIFEITKNNHLFLSKLGASALRSASPLGFFRQFLVEQDGEYKDFFDIKKRAIMPIVDAGRLFALSNQIKNINNTAERFEKMAELFPENEEFYLSCSYTSKALLKFRTKHGLLHNDDGRFIELSALTKEEKMKLKRCFKTIARVQESIKLKFNINNYM</sequence>
<dbReference type="SUPFAM" id="SSF51206">
    <property type="entry name" value="cAMP-binding domain-like"/>
    <property type="match status" value="1"/>
</dbReference>
<dbReference type="Proteomes" id="UP000289792">
    <property type="component" value="Unassembled WGS sequence"/>
</dbReference>
<dbReference type="PROSITE" id="PS50042">
    <property type="entry name" value="CNMP_BINDING_3"/>
    <property type="match status" value="1"/>
</dbReference>
<dbReference type="InterPro" id="IPR046342">
    <property type="entry name" value="CBS_dom_sf"/>
</dbReference>
<dbReference type="AlphaFoldDB" id="A0A4Q0XIH2"/>
<gene>
    <name evidence="5" type="ORF">ESZ48_05985</name>
</gene>
<dbReference type="GO" id="GO:0008773">
    <property type="term" value="F:[protein-PII] uridylyltransferase activity"/>
    <property type="evidence" value="ECO:0007669"/>
    <property type="project" value="InterPro"/>
</dbReference>
<evidence type="ECO:0000259" key="4">
    <source>
        <dbReference type="PROSITE" id="PS51371"/>
    </source>
</evidence>
<dbReference type="Gene3D" id="3.10.580.10">
    <property type="entry name" value="CBS-domain"/>
    <property type="match status" value="1"/>
</dbReference>
<dbReference type="PANTHER" id="PTHR43080:SF29">
    <property type="entry name" value="OS02G0818000 PROTEIN"/>
    <property type="match status" value="1"/>
</dbReference>
<dbReference type="InterPro" id="IPR005105">
    <property type="entry name" value="GlnD_Uridyltrans_N"/>
</dbReference>
<protein>
    <submittedName>
        <fullName evidence="5">CBS domain-containing protein</fullName>
    </submittedName>
</protein>
<dbReference type="EMBL" id="SDDZ01000002">
    <property type="protein sequence ID" value="RXJ51414.1"/>
    <property type="molecule type" value="Genomic_DNA"/>
</dbReference>
<evidence type="ECO:0000256" key="2">
    <source>
        <dbReference type="PROSITE-ProRule" id="PRU00703"/>
    </source>
</evidence>
<dbReference type="InterPro" id="IPR000595">
    <property type="entry name" value="cNMP-bd_dom"/>
</dbReference>
<dbReference type="Pfam" id="PF10335">
    <property type="entry name" value="DUF294_C"/>
    <property type="match status" value="1"/>
</dbReference>
<proteinExistence type="predicted"/>
<dbReference type="Pfam" id="PF03445">
    <property type="entry name" value="DUF294"/>
    <property type="match status" value="1"/>
</dbReference>
<dbReference type="PROSITE" id="PS51371">
    <property type="entry name" value="CBS"/>
    <property type="match status" value="2"/>
</dbReference>
<reference evidence="5 6" key="1">
    <citation type="submission" date="2019-01" db="EMBL/GenBank/DDBJ databases">
        <title>Genome sequence of the Antarctic species Gelidibacter gilvus ACAM 158(T).</title>
        <authorList>
            <person name="Bowman J.P."/>
        </authorList>
    </citation>
    <scope>NUCLEOTIDE SEQUENCE [LARGE SCALE GENOMIC DNA]</scope>
    <source>
        <strain evidence="5 6">IC158</strain>
    </source>
</reference>
<evidence type="ECO:0000256" key="1">
    <source>
        <dbReference type="ARBA" id="ARBA00023122"/>
    </source>
</evidence>
<evidence type="ECO:0000313" key="5">
    <source>
        <dbReference type="EMBL" id="RXJ51414.1"/>
    </source>
</evidence>
<dbReference type="RefSeq" id="WP_129016412.1">
    <property type="nucleotide sequence ID" value="NZ_SDDZ01000002.1"/>
</dbReference>
<feature type="domain" description="CBS" evidence="4">
    <location>
        <begin position="237"/>
        <end position="297"/>
    </location>
</feature>
<dbReference type="PANTHER" id="PTHR43080">
    <property type="entry name" value="CBS DOMAIN-CONTAINING PROTEIN CBSX3, MITOCHONDRIAL"/>
    <property type="match status" value="1"/>
</dbReference>
<dbReference type="Pfam" id="PF00027">
    <property type="entry name" value="cNMP_binding"/>
    <property type="match status" value="1"/>
</dbReference>
<dbReference type="InterPro" id="IPR051257">
    <property type="entry name" value="Diverse_CBS-Domain"/>
</dbReference>
<keyword evidence="6" id="KW-1185">Reference proteome</keyword>
<dbReference type="Gene3D" id="2.60.120.10">
    <property type="entry name" value="Jelly Rolls"/>
    <property type="match status" value="1"/>
</dbReference>
<dbReference type="Pfam" id="PF00571">
    <property type="entry name" value="CBS"/>
    <property type="match status" value="2"/>
</dbReference>
<accession>A0A4Q0XIH2</accession>
<dbReference type="CDD" id="cd05401">
    <property type="entry name" value="NT_GlnE_GlnD_like"/>
    <property type="match status" value="1"/>
</dbReference>
<dbReference type="InterPro" id="IPR014710">
    <property type="entry name" value="RmlC-like_jellyroll"/>
</dbReference>